<dbReference type="Gene3D" id="3.40.50.12780">
    <property type="entry name" value="N-terminal domain of ligase-like"/>
    <property type="match status" value="1"/>
</dbReference>
<accession>A0A2P5K6B6</accession>
<dbReference type="GO" id="GO:0031177">
    <property type="term" value="F:phosphopantetheine binding"/>
    <property type="evidence" value="ECO:0007669"/>
    <property type="project" value="TreeGrafter"/>
</dbReference>
<dbReference type="SUPFAM" id="SSF52777">
    <property type="entry name" value="CoA-dependent acyltransferases"/>
    <property type="match status" value="1"/>
</dbReference>
<organism evidence="3 4">
    <name type="scientific">Mycetohabitans endofungorum</name>
    <dbReference type="NCBI Taxonomy" id="417203"/>
    <lineage>
        <taxon>Bacteria</taxon>
        <taxon>Pseudomonadati</taxon>
        <taxon>Pseudomonadota</taxon>
        <taxon>Betaproteobacteria</taxon>
        <taxon>Burkholderiales</taxon>
        <taxon>Burkholderiaceae</taxon>
        <taxon>Mycetohabitans</taxon>
    </lineage>
</organism>
<dbReference type="GO" id="GO:0044550">
    <property type="term" value="P:secondary metabolite biosynthetic process"/>
    <property type="evidence" value="ECO:0007669"/>
    <property type="project" value="TreeGrafter"/>
</dbReference>
<dbReference type="AlphaFoldDB" id="A0A2P5K6B6"/>
<dbReference type="Gene3D" id="3.30.559.10">
    <property type="entry name" value="Chloramphenicol acetyltransferase-like domain"/>
    <property type="match status" value="1"/>
</dbReference>
<dbReference type="SUPFAM" id="SSF56801">
    <property type="entry name" value="Acetyl-CoA synthetase-like"/>
    <property type="match status" value="1"/>
</dbReference>
<reference evidence="3 4" key="1">
    <citation type="submission" date="2018-01" db="EMBL/GenBank/DDBJ databases">
        <title>Genomic Encyclopedia of Type Strains, Phase III (KMG-III): the genomes of soil and plant-associated and newly described type strains.</title>
        <authorList>
            <person name="Whitman W."/>
        </authorList>
    </citation>
    <scope>NUCLEOTIDE SEQUENCE [LARGE SCALE GENOMIC DNA]</scope>
    <source>
        <strain evidence="3 4">HKI456</strain>
    </source>
</reference>
<sequence length="381" mass="41624">LTQRLHHLIGDHSTLEVMHAEVQAFIEGQGDTLPPAQPFRYLVAQARLGVSQAEHEHFFTELLADVEPTLPFGLAQVQHDGSDVSESHRMLPSALNDRLRAHAKRLGVSLASLCHLAWAQVLARASGQPRVVFGTVLFGRMQAGEGADRAMGLFINTLPLRVDLDGSVETAVHATHARLAALLEHEHASLALAQRCSGVSAGTPLFSALLNYRHNAMGSDERSGLPGVELFSARERTNYPLTLSVEDFGQALGLTAQSVPSLEPERVCAYMQQALHSLADALEATPDTAVQQLQVLPEAERELLLNTWNATQQPYPKHRCVHQLFEAQVERTPEAPALVFEDQTFSYAQLNAQANRLAHQLIELGVKPDTLVAICVQRSPA</sequence>
<dbReference type="GO" id="GO:0003824">
    <property type="term" value="F:catalytic activity"/>
    <property type="evidence" value="ECO:0007669"/>
    <property type="project" value="InterPro"/>
</dbReference>
<dbReference type="InterPro" id="IPR001242">
    <property type="entry name" value="Condensation_dom"/>
</dbReference>
<dbReference type="PANTHER" id="PTHR45527">
    <property type="entry name" value="NONRIBOSOMAL PEPTIDE SYNTHETASE"/>
    <property type="match status" value="1"/>
</dbReference>
<feature type="non-terminal residue" evidence="3">
    <location>
        <position position="1"/>
    </location>
</feature>
<dbReference type="InterPro" id="IPR023213">
    <property type="entry name" value="CAT-like_dom_sf"/>
</dbReference>
<dbReference type="Gene3D" id="3.30.559.30">
    <property type="entry name" value="Nonribosomal peptide synthetase, condensation domain"/>
    <property type="match status" value="1"/>
</dbReference>
<dbReference type="PANTHER" id="PTHR45527:SF1">
    <property type="entry name" value="FATTY ACID SYNTHASE"/>
    <property type="match status" value="1"/>
</dbReference>
<dbReference type="OrthoDB" id="6297021at2"/>
<protein>
    <submittedName>
        <fullName evidence="3">AMP-binding enzyme</fullName>
    </submittedName>
</protein>
<evidence type="ECO:0000313" key="4">
    <source>
        <dbReference type="Proteomes" id="UP000243096"/>
    </source>
</evidence>
<evidence type="ECO:0000313" key="3">
    <source>
        <dbReference type="EMBL" id="PPB79462.1"/>
    </source>
</evidence>
<evidence type="ECO:0000259" key="1">
    <source>
        <dbReference type="Pfam" id="PF00501"/>
    </source>
</evidence>
<comment type="caution">
    <text evidence="3">The sequence shown here is derived from an EMBL/GenBank/DDBJ whole genome shotgun (WGS) entry which is preliminary data.</text>
</comment>
<dbReference type="GO" id="GO:0043041">
    <property type="term" value="P:amino acid activation for nonribosomal peptide biosynthetic process"/>
    <property type="evidence" value="ECO:0007669"/>
    <property type="project" value="TreeGrafter"/>
</dbReference>
<dbReference type="InterPro" id="IPR042099">
    <property type="entry name" value="ANL_N_sf"/>
</dbReference>
<name>A0A2P5K6B6_9BURK</name>
<dbReference type="EMBL" id="PRDW01000073">
    <property type="protein sequence ID" value="PPB79462.1"/>
    <property type="molecule type" value="Genomic_DNA"/>
</dbReference>
<dbReference type="RefSeq" id="WP_146064140.1">
    <property type="nucleotide sequence ID" value="NZ_PRDW01000073.1"/>
</dbReference>
<feature type="non-terminal residue" evidence="3">
    <location>
        <position position="381"/>
    </location>
</feature>
<proteinExistence type="predicted"/>
<evidence type="ECO:0000259" key="2">
    <source>
        <dbReference type="Pfam" id="PF00668"/>
    </source>
</evidence>
<gene>
    <name evidence="3" type="ORF">B0O95_1731</name>
</gene>
<dbReference type="Pfam" id="PF00668">
    <property type="entry name" value="Condensation"/>
    <property type="match status" value="1"/>
</dbReference>
<dbReference type="InterPro" id="IPR000873">
    <property type="entry name" value="AMP-dep_synth/lig_dom"/>
</dbReference>
<feature type="domain" description="AMP-dependent synthetase/ligase" evidence="1">
    <location>
        <begin position="325"/>
        <end position="380"/>
    </location>
</feature>
<dbReference type="Pfam" id="PF00501">
    <property type="entry name" value="AMP-binding"/>
    <property type="match status" value="1"/>
</dbReference>
<dbReference type="GO" id="GO:0005737">
    <property type="term" value="C:cytoplasm"/>
    <property type="evidence" value="ECO:0007669"/>
    <property type="project" value="TreeGrafter"/>
</dbReference>
<dbReference type="Proteomes" id="UP000243096">
    <property type="component" value="Unassembled WGS sequence"/>
</dbReference>
<feature type="domain" description="Condensation" evidence="2">
    <location>
        <begin position="1"/>
        <end position="305"/>
    </location>
</feature>
<keyword evidence="4" id="KW-1185">Reference proteome</keyword>